<feature type="compositionally biased region" description="Low complexity" evidence="6">
    <location>
        <begin position="14"/>
        <end position="51"/>
    </location>
</feature>
<feature type="domain" description="C2H2-type" evidence="7">
    <location>
        <begin position="56"/>
        <end position="83"/>
    </location>
</feature>
<dbReference type="FunCoup" id="A0A0C2WKN3">
    <property type="interactions" value="178"/>
</dbReference>
<dbReference type="HOGENOM" id="CLU_582616_0_0_1"/>
<gene>
    <name evidence="8" type="ORF">M378DRAFT_194259</name>
</gene>
<dbReference type="InterPro" id="IPR036236">
    <property type="entry name" value="Znf_C2H2_sf"/>
</dbReference>
<sequence length="469" mass="50820">MPRADSKPGSQLAQSQYSSSPYTSDSSSYQQSERQQAQSQSPTSSPSSSAAPKKKHLCPTCERAFTTSGHLARHSRVHTGERNHKCPFPGCETRCSRQDNLQQHYRIHLSPGSRRSSTRSAIARAMNTSPSKRNSAPASSESPIPPPPMSPPALEPARLYVPQSPPDTPPRLEPATLPVTMHLSDPASSRSASPPEVSYSPHHMMSMQSNSMNLPPSQSYSYRSGTTTYQEQSQGAGFTYVHTTPIHSTSNSASNFSYSNAHGSFGNHGLPHMTSSSAIIHNARHTSEPSISGIASRHSISHISHPNTYSHAQCSSGGPPSPASSHSVSSHTSGPPTPTYPVFHDDGHSYHSSGMLSNEAHNHSHMGVQNHLLHPNHVYHQHNGAHPQSSSGAMGLGGSRFVDSPPPTLAPIQDERYIRRDDRHSHSHTSSPYIHHPQPLASEYPYHQSLGLTSAAWKSDHAMRKALVQ</sequence>
<dbReference type="GO" id="GO:0031519">
    <property type="term" value="C:PcG protein complex"/>
    <property type="evidence" value="ECO:0007669"/>
    <property type="project" value="TreeGrafter"/>
</dbReference>
<keyword evidence="9" id="KW-1185">Reference proteome</keyword>
<dbReference type="EMBL" id="KN818377">
    <property type="protein sequence ID" value="KIL57241.1"/>
    <property type="molecule type" value="Genomic_DNA"/>
</dbReference>
<feature type="region of interest" description="Disordered" evidence="6">
    <location>
        <begin position="126"/>
        <end position="203"/>
    </location>
</feature>
<dbReference type="GO" id="GO:0000785">
    <property type="term" value="C:chromatin"/>
    <property type="evidence" value="ECO:0007669"/>
    <property type="project" value="TreeGrafter"/>
</dbReference>
<dbReference type="FunFam" id="3.30.160.60:FF:000072">
    <property type="entry name" value="zinc finger protein 143 isoform X1"/>
    <property type="match status" value="1"/>
</dbReference>
<evidence type="ECO:0000256" key="5">
    <source>
        <dbReference type="PROSITE-ProRule" id="PRU00042"/>
    </source>
</evidence>
<dbReference type="PANTHER" id="PTHR14003:SF19">
    <property type="entry name" value="YY2 TRANSCRIPTION FACTOR"/>
    <property type="match status" value="1"/>
</dbReference>
<feature type="compositionally biased region" description="Pro residues" evidence="6">
    <location>
        <begin position="143"/>
        <end position="154"/>
    </location>
</feature>
<dbReference type="SUPFAM" id="SSF57667">
    <property type="entry name" value="beta-beta-alpha zinc fingers"/>
    <property type="match status" value="1"/>
</dbReference>
<dbReference type="GO" id="GO:0000981">
    <property type="term" value="F:DNA-binding transcription factor activity, RNA polymerase II-specific"/>
    <property type="evidence" value="ECO:0007669"/>
    <property type="project" value="UniProtKB-ARBA"/>
</dbReference>
<evidence type="ECO:0000256" key="4">
    <source>
        <dbReference type="ARBA" id="ARBA00022833"/>
    </source>
</evidence>
<dbReference type="InterPro" id="IPR013087">
    <property type="entry name" value="Znf_C2H2_type"/>
</dbReference>
<dbReference type="GO" id="GO:0005667">
    <property type="term" value="C:transcription regulator complex"/>
    <property type="evidence" value="ECO:0007669"/>
    <property type="project" value="TreeGrafter"/>
</dbReference>
<evidence type="ECO:0000313" key="8">
    <source>
        <dbReference type="EMBL" id="KIL57241.1"/>
    </source>
</evidence>
<feature type="region of interest" description="Disordered" evidence="6">
    <location>
        <begin position="304"/>
        <end position="361"/>
    </location>
</feature>
<dbReference type="STRING" id="946122.A0A0C2WKN3"/>
<reference evidence="8 9" key="1">
    <citation type="submission" date="2014-04" db="EMBL/GenBank/DDBJ databases">
        <title>Evolutionary Origins and Diversification of the Mycorrhizal Mutualists.</title>
        <authorList>
            <consortium name="DOE Joint Genome Institute"/>
            <consortium name="Mycorrhizal Genomics Consortium"/>
            <person name="Kohler A."/>
            <person name="Kuo A."/>
            <person name="Nagy L.G."/>
            <person name="Floudas D."/>
            <person name="Copeland A."/>
            <person name="Barry K.W."/>
            <person name="Cichocki N."/>
            <person name="Veneault-Fourrey C."/>
            <person name="LaButti K."/>
            <person name="Lindquist E.A."/>
            <person name="Lipzen A."/>
            <person name="Lundell T."/>
            <person name="Morin E."/>
            <person name="Murat C."/>
            <person name="Riley R."/>
            <person name="Ohm R."/>
            <person name="Sun H."/>
            <person name="Tunlid A."/>
            <person name="Henrissat B."/>
            <person name="Grigoriev I.V."/>
            <person name="Hibbett D.S."/>
            <person name="Martin F."/>
        </authorList>
    </citation>
    <scope>NUCLEOTIDE SEQUENCE [LARGE SCALE GENOMIC DNA]</scope>
    <source>
        <strain evidence="8 9">Koide BX008</strain>
    </source>
</reference>
<keyword evidence="3 5" id="KW-0863">Zinc-finger</keyword>
<evidence type="ECO:0000256" key="1">
    <source>
        <dbReference type="ARBA" id="ARBA00022723"/>
    </source>
</evidence>
<evidence type="ECO:0000256" key="2">
    <source>
        <dbReference type="ARBA" id="ARBA00022737"/>
    </source>
</evidence>
<keyword evidence="1" id="KW-0479">Metal-binding</keyword>
<feature type="compositionally biased region" description="Pro residues" evidence="6">
    <location>
        <begin position="163"/>
        <end position="172"/>
    </location>
</feature>
<feature type="region of interest" description="Disordered" evidence="6">
    <location>
        <begin position="378"/>
        <end position="411"/>
    </location>
</feature>
<dbReference type="Proteomes" id="UP000054549">
    <property type="component" value="Unassembled WGS sequence"/>
</dbReference>
<feature type="region of interest" description="Disordered" evidence="6">
    <location>
        <begin position="1"/>
        <end position="57"/>
    </location>
</feature>
<keyword evidence="4" id="KW-0862">Zinc</keyword>
<name>A0A0C2WKN3_AMAMK</name>
<protein>
    <recommendedName>
        <fullName evidence="7">C2H2-type domain-containing protein</fullName>
    </recommendedName>
</protein>
<dbReference type="PROSITE" id="PS50157">
    <property type="entry name" value="ZINC_FINGER_C2H2_2"/>
    <property type="match status" value="2"/>
</dbReference>
<feature type="domain" description="C2H2-type" evidence="7">
    <location>
        <begin position="84"/>
        <end position="113"/>
    </location>
</feature>
<dbReference type="AlphaFoldDB" id="A0A0C2WKN3"/>
<keyword evidence="2" id="KW-0677">Repeat</keyword>
<dbReference type="InParanoid" id="A0A0C2WKN3"/>
<evidence type="ECO:0000256" key="3">
    <source>
        <dbReference type="ARBA" id="ARBA00022771"/>
    </source>
</evidence>
<dbReference type="Pfam" id="PF00096">
    <property type="entry name" value="zf-C2H2"/>
    <property type="match status" value="2"/>
</dbReference>
<dbReference type="SMART" id="SM00355">
    <property type="entry name" value="ZnF_C2H2"/>
    <property type="match status" value="2"/>
</dbReference>
<feature type="compositionally biased region" description="Low complexity" evidence="6">
    <location>
        <begin position="315"/>
        <end position="334"/>
    </location>
</feature>
<dbReference type="GO" id="GO:0008270">
    <property type="term" value="F:zinc ion binding"/>
    <property type="evidence" value="ECO:0007669"/>
    <property type="project" value="UniProtKB-KW"/>
</dbReference>
<dbReference type="PROSITE" id="PS00028">
    <property type="entry name" value="ZINC_FINGER_C2H2_1"/>
    <property type="match status" value="2"/>
</dbReference>
<organism evidence="8 9">
    <name type="scientific">Amanita muscaria (strain Koide BX008)</name>
    <dbReference type="NCBI Taxonomy" id="946122"/>
    <lineage>
        <taxon>Eukaryota</taxon>
        <taxon>Fungi</taxon>
        <taxon>Dikarya</taxon>
        <taxon>Basidiomycota</taxon>
        <taxon>Agaricomycotina</taxon>
        <taxon>Agaricomycetes</taxon>
        <taxon>Agaricomycetidae</taxon>
        <taxon>Agaricales</taxon>
        <taxon>Pluteineae</taxon>
        <taxon>Amanitaceae</taxon>
        <taxon>Amanita</taxon>
    </lineage>
</organism>
<dbReference type="Gene3D" id="3.30.160.60">
    <property type="entry name" value="Classic Zinc Finger"/>
    <property type="match status" value="2"/>
</dbReference>
<dbReference type="GO" id="GO:0000978">
    <property type="term" value="F:RNA polymerase II cis-regulatory region sequence-specific DNA binding"/>
    <property type="evidence" value="ECO:0007669"/>
    <property type="project" value="TreeGrafter"/>
</dbReference>
<dbReference type="PANTHER" id="PTHR14003">
    <property type="entry name" value="TRANSCRIPTIONAL REPRESSOR PROTEIN YY"/>
    <property type="match status" value="1"/>
</dbReference>
<evidence type="ECO:0000313" key="9">
    <source>
        <dbReference type="Proteomes" id="UP000054549"/>
    </source>
</evidence>
<dbReference type="OrthoDB" id="6365676at2759"/>
<accession>A0A0C2WKN3</accession>
<evidence type="ECO:0000259" key="7">
    <source>
        <dbReference type="PROSITE" id="PS50157"/>
    </source>
</evidence>
<evidence type="ECO:0000256" key="6">
    <source>
        <dbReference type="SAM" id="MobiDB-lite"/>
    </source>
</evidence>
<feature type="compositionally biased region" description="Low complexity" evidence="6">
    <location>
        <begin position="184"/>
        <end position="203"/>
    </location>
</feature>
<proteinExistence type="predicted"/>